<reference evidence="4" key="1">
    <citation type="submission" date="2020-10" db="EMBL/GenBank/DDBJ databases">
        <authorList>
            <person name="Castelo-Branco R."/>
            <person name="Eusebio N."/>
            <person name="Adriana R."/>
            <person name="Vieira A."/>
            <person name="Brugerolle De Fraissinette N."/>
            <person name="Rezende De Castro R."/>
            <person name="Schneider M.P."/>
            <person name="Vasconcelos V."/>
            <person name="Leao P.N."/>
        </authorList>
    </citation>
    <scope>NUCLEOTIDE SEQUENCE</scope>
    <source>
        <strain evidence="4">LEGE 07310</strain>
    </source>
</reference>
<dbReference type="CDD" id="cd05233">
    <property type="entry name" value="SDR_c"/>
    <property type="match status" value="1"/>
</dbReference>
<comment type="similarity">
    <text evidence="1 3">Belongs to the short-chain dehydrogenases/reductases (SDR) family.</text>
</comment>
<dbReference type="InterPro" id="IPR036291">
    <property type="entry name" value="NAD(P)-bd_dom_sf"/>
</dbReference>
<evidence type="ECO:0000256" key="1">
    <source>
        <dbReference type="ARBA" id="ARBA00006484"/>
    </source>
</evidence>
<sequence>MAKIALITGGSQGSGRATALLFARKGYDVAIAARSPELLHQVADEITALGRQALAVPTDVTDPQQVQALVDKTRDRYGQVDVLVNSAGICLTGPSQHTSLEDWHKLFDTNFWGYLHTIKALLPHFIARRQGTIVNIGSFGGKMPLPQMTAYTASKYAVTGLTDALRLELAEHKIHVAAVHPGVIQSSFMERAMFRGADEQASQAAQERMTSVLNMGWVSQPEDIAKAVWEAVEKRKHEIVVGPIAIATEAHRLFPGLVEWAMERAT</sequence>
<dbReference type="SUPFAM" id="SSF51735">
    <property type="entry name" value="NAD(P)-binding Rossmann-fold domains"/>
    <property type="match status" value="1"/>
</dbReference>
<dbReference type="FunFam" id="3.40.50.720:FF:000084">
    <property type="entry name" value="Short-chain dehydrogenase reductase"/>
    <property type="match status" value="1"/>
</dbReference>
<name>A0A8J7DLY8_9CYAN</name>
<evidence type="ECO:0000313" key="5">
    <source>
        <dbReference type="Proteomes" id="UP000636505"/>
    </source>
</evidence>
<dbReference type="PROSITE" id="PS00061">
    <property type="entry name" value="ADH_SHORT"/>
    <property type="match status" value="1"/>
</dbReference>
<dbReference type="EMBL" id="JADEXG010000024">
    <property type="protein sequence ID" value="MBE9077976.1"/>
    <property type="molecule type" value="Genomic_DNA"/>
</dbReference>
<dbReference type="Proteomes" id="UP000636505">
    <property type="component" value="Unassembled WGS sequence"/>
</dbReference>
<dbReference type="AlphaFoldDB" id="A0A8J7DLY8"/>
<keyword evidence="5" id="KW-1185">Reference proteome</keyword>
<keyword evidence="2" id="KW-0560">Oxidoreductase</keyword>
<protein>
    <submittedName>
        <fullName evidence="4">SDR family oxidoreductase</fullName>
    </submittedName>
</protein>
<dbReference type="InterPro" id="IPR020904">
    <property type="entry name" value="Sc_DH/Rdtase_CS"/>
</dbReference>
<dbReference type="InterPro" id="IPR002347">
    <property type="entry name" value="SDR_fam"/>
</dbReference>
<evidence type="ECO:0000256" key="2">
    <source>
        <dbReference type="ARBA" id="ARBA00023002"/>
    </source>
</evidence>
<comment type="caution">
    <text evidence="4">The sequence shown here is derived from an EMBL/GenBank/DDBJ whole genome shotgun (WGS) entry which is preliminary data.</text>
</comment>
<gene>
    <name evidence="4" type="ORF">IQ241_11845</name>
</gene>
<dbReference type="PANTHER" id="PTHR44196:SF1">
    <property type="entry name" value="DEHYDROGENASE_REDUCTASE SDR FAMILY MEMBER 7B"/>
    <property type="match status" value="1"/>
</dbReference>
<dbReference type="Gene3D" id="3.40.50.720">
    <property type="entry name" value="NAD(P)-binding Rossmann-like Domain"/>
    <property type="match status" value="1"/>
</dbReference>
<dbReference type="Pfam" id="PF00106">
    <property type="entry name" value="adh_short"/>
    <property type="match status" value="1"/>
</dbReference>
<dbReference type="RefSeq" id="WP_193907332.1">
    <property type="nucleotide sequence ID" value="NZ_JADEXG010000024.1"/>
</dbReference>
<organism evidence="4 5">
    <name type="scientific">Vasconcelosia minhoensis LEGE 07310</name>
    <dbReference type="NCBI Taxonomy" id="915328"/>
    <lineage>
        <taxon>Bacteria</taxon>
        <taxon>Bacillati</taxon>
        <taxon>Cyanobacteriota</taxon>
        <taxon>Cyanophyceae</taxon>
        <taxon>Nodosilineales</taxon>
        <taxon>Cymatolegaceae</taxon>
        <taxon>Vasconcelosia</taxon>
        <taxon>Vasconcelosia minhoensis</taxon>
    </lineage>
</organism>
<dbReference type="GO" id="GO:0016020">
    <property type="term" value="C:membrane"/>
    <property type="evidence" value="ECO:0007669"/>
    <property type="project" value="TreeGrafter"/>
</dbReference>
<dbReference type="PRINTS" id="PR00080">
    <property type="entry name" value="SDRFAMILY"/>
</dbReference>
<accession>A0A8J7DLY8</accession>
<dbReference type="PANTHER" id="PTHR44196">
    <property type="entry name" value="DEHYDROGENASE/REDUCTASE SDR FAMILY MEMBER 7B"/>
    <property type="match status" value="1"/>
</dbReference>
<proteinExistence type="inferred from homology"/>
<dbReference type="PRINTS" id="PR00081">
    <property type="entry name" value="GDHRDH"/>
</dbReference>
<evidence type="ECO:0000313" key="4">
    <source>
        <dbReference type="EMBL" id="MBE9077976.1"/>
    </source>
</evidence>
<evidence type="ECO:0000256" key="3">
    <source>
        <dbReference type="RuleBase" id="RU000363"/>
    </source>
</evidence>
<dbReference type="GO" id="GO:0016491">
    <property type="term" value="F:oxidoreductase activity"/>
    <property type="evidence" value="ECO:0007669"/>
    <property type="project" value="UniProtKB-KW"/>
</dbReference>